<evidence type="ECO:0000256" key="1">
    <source>
        <dbReference type="ARBA" id="ARBA00004173"/>
    </source>
</evidence>
<dbReference type="Proteomes" id="UP000695022">
    <property type="component" value="Unplaced"/>
</dbReference>
<dbReference type="NCBIfam" id="TIGR00756">
    <property type="entry name" value="PPR"/>
    <property type="match status" value="1"/>
</dbReference>
<keyword evidence="4" id="KW-0677">Repeat</keyword>
<dbReference type="PROSITE" id="PS51375">
    <property type="entry name" value="PPR"/>
    <property type="match status" value="1"/>
</dbReference>
<evidence type="ECO:0000256" key="4">
    <source>
        <dbReference type="ARBA" id="ARBA00022737"/>
    </source>
</evidence>
<feature type="repeat" description="PPR" evidence="12">
    <location>
        <begin position="234"/>
        <end position="268"/>
    </location>
</feature>
<dbReference type="InterPro" id="IPR011990">
    <property type="entry name" value="TPR-like_helical_dom_sf"/>
</dbReference>
<comment type="subcellular location">
    <subcellularLocation>
        <location evidence="1">Mitochondrion</location>
    </subcellularLocation>
</comment>
<keyword evidence="9" id="KW-0496">Mitochondrion</keyword>
<evidence type="ECO:0000313" key="14">
    <source>
        <dbReference type="RefSeq" id="XP_014661679.1"/>
    </source>
</evidence>
<comment type="similarity">
    <text evidence="2">Belongs to the mitochondrion-specific ribosomal protein mS39 family.</text>
</comment>
<dbReference type="GeneID" id="106804835"/>
<keyword evidence="13" id="KW-1185">Reference proteome</keyword>
<evidence type="ECO:0000256" key="5">
    <source>
        <dbReference type="ARBA" id="ARBA00022845"/>
    </source>
</evidence>
<gene>
    <name evidence="14" type="primary">LOC106804835</name>
</gene>
<evidence type="ECO:0000256" key="7">
    <source>
        <dbReference type="ARBA" id="ARBA00022946"/>
    </source>
</evidence>
<evidence type="ECO:0000256" key="2">
    <source>
        <dbReference type="ARBA" id="ARBA00008551"/>
    </source>
</evidence>
<evidence type="ECO:0000313" key="13">
    <source>
        <dbReference type="Proteomes" id="UP000695022"/>
    </source>
</evidence>
<protein>
    <recommendedName>
        <fullName evidence="11">Small ribosomal subunit protein mS39</fullName>
    </recommendedName>
</protein>
<proteinExistence type="inferred from homology"/>
<keyword evidence="7" id="KW-0809">Transit peptide</keyword>
<evidence type="ECO:0000256" key="3">
    <source>
        <dbReference type="ARBA" id="ARBA00022730"/>
    </source>
</evidence>
<dbReference type="InterPro" id="IPR002885">
    <property type="entry name" value="PPR_rpt"/>
</dbReference>
<keyword evidence="5" id="KW-0810">Translation regulation</keyword>
<evidence type="ECO:0000256" key="8">
    <source>
        <dbReference type="ARBA" id="ARBA00022980"/>
    </source>
</evidence>
<dbReference type="Pfam" id="PF13812">
    <property type="entry name" value="PPR_3"/>
    <property type="match status" value="2"/>
</dbReference>
<sequence length="663" mass="76203">MAASMCSKLKLACKWKKSKPSLHILRLCTQHLCSANEEVAEHSQEIVIPDRIERGPTDILRALASTVARDQTAAHYKYHDDPFFIPTSNIAKRSYALSKESGRKAAHWISNQYPELFEGINPADPQIPVLMPDNPKYKHEGATEEAVLERLDYGKPLVAYQTYQDCLAAGVKLSADARDRLLAILCYYNSQDPPLTEFIEENWYKRARERGVRKSWKDQGPADQLFQDMGDERTCTSYKLIIRGMVKYYQVEKAYALFREMQDKGFEVDLSTYNAILSIANFLREGNEQKLQLAKDLMLQMETQDIRPDLTTINAVLELLSKFGNWKLARGQSLSVLAEMKRLGIEPSLGSYYFVLMTWCKDKGPISTILHDIMKHIDNKDLTIRHLSDLNFFVAAMDVCHSHLCDMRLAYRVHRLVHRGNNILLLGDSFKQSTYYMHFFRLLCATESVEKLFEYYEDLVPNVYTPEPSVMMDVIRNLDANSALEHLPRVWSDMIMFDMTQREMLLTELLHVMGREKLDDTQLMERFGFIAWDIKTRIDAKLSDRTYKSPTQWTGEMVGDVIVVCLRAAMFEQAWEMLEALERQEHNILGFPSERVMQELVEACIEHADSRRAVKCITVSSEIGYPETPNFARQVACKLKLTDSERAQMIDIVGSDALESASV</sequence>
<evidence type="ECO:0000256" key="9">
    <source>
        <dbReference type="ARBA" id="ARBA00023128"/>
    </source>
</evidence>
<keyword evidence="6" id="KW-0694">RNA-binding</keyword>
<keyword evidence="10" id="KW-0687">Ribonucleoprotein</keyword>
<dbReference type="Pfam" id="PF22330">
    <property type="entry name" value="Rib_mS39_PPR"/>
    <property type="match status" value="1"/>
</dbReference>
<keyword evidence="8" id="KW-0689">Ribosomal protein</keyword>
<accession>A0ABM1DP08</accession>
<evidence type="ECO:0000256" key="6">
    <source>
        <dbReference type="ARBA" id="ARBA00022884"/>
    </source>
</evidence>
<organism evidence="13 14">
    <name type="scientific">Priapulus caudatus</name>
    <name type="common">Priapulid worm</name>
    <dbReference type="NCBI Taxonomy" id="37621"/>
    <lineage>
        <taxon>Eukaryota</taxon>
        <taxon>Metazoa</taxon>
        <taxon>Ecdysozoa</taxon>
        <taxon>Scalidophora</taxon>
        <taxon>Priapulida</taxon>
        <taxon>Priapulimorpha</taxon>
        <taxon>Priapulimorphida</taxon>
        <taxon>Priapulidae</taxon>
        <taxon>Priapulus</taxon>
    </lineage>
</organism>
<keyword evidence="3" id="KW-0699">rRNA-binding</keyword>
<evidence type="ECO:0000256" key="10">
    <source>
        <dbReference type="ARBA" id="ARBA00023274"/>
    </source>
</evidence>
<name>A0ABM1DP08_PRICU</name>
<dbReference type="PANTHER" id="PTHR16276:SF1">
    <property type="entry name" value="SMALL RIBOSOMAL SUBUNIT PROTEIN MS39"/>
    <property type="match status" value="1"/>
</dbReference>
<dbReference type="InterPro" id="IPR037387">
    <property type="entry name" value="PTCD3"/>
</dbReference>
<evidence type="ECO:0000256" key="12">
    <source>
        <dbReference type="PROSITE-ProRule" id="PRU00708"/>
    </source>
</evidence>
<evidence type="ECO:0000256" key="11">
    <source>
        <dbReference type="ARBA" id="ARBA00035134"/>
    </source>
</evidence>
<dbReference type="PANTHER" id="PTHR16276">
    <property type="entry name" value="PENTATRICOPEPTIDE REPEAT DOMAIN-CONTAINING PROTEIN 3"/>
    <property type="match status" value="1"/>
</dbReference>
<reference evidence="14" key="1">
    <citation type="submission" date="2025-08" db="UniProtKB">
        <authorList>
            <consortium name="RefSeq"/>
        </authorList>
    </citation>
    <scope>IDENTIFICATION</scope>
</reference>
<dbReference type="RefSeq" id="XP_014661679.1">
    <property type="nucleotide sequence ID" value="XM_014806193.1"/>
</dbReference>
<dbReference type="InterPro" id="IPR055063">
    <property type="entry name" value="Rib_mS39_PPR"/>
</dbReference>
<dbReference type="Gene3D" id="1.25.40.10">
    <property type="entry name" value="Tetratricopeptide repeat domain"/>
    <property type="match status" value="2"/>
</dbReference>